<sequence>MRKNSVPNPDPSSAMSVENVDEFLVSLSGKEYPWRQQQPSLLNGVGLHGKSFSDMQTTHPLSLNLSILDFSPLQERRAHHESIISPLASRVFSVEISQSDSELIMETQRECSLKAIQETQHRNAHDFCNLTENEASMPSSGEWIASTQRENMPLRVLENIVTTPLTKKSVRETPYKADVILETPLIKRRISQTPIQKRCNADSVSSSILTCHSPSKTNVPSFPCLYNDDISIREDTASIGLDDTYAKPSCLSPIIDHPDKTFPEAIYSNIEPSLFPEPCLPASIALSPAENNPLAKFILGNSLLGRVEKSCDHAEICSSNLPTTPLIRKKGNSKPILPSISSTSKTCKEILARLSVKKVEALNPAVANKKDVEFSKCSLSCLGLAWAPNKSIPSIFSPYRLVGKGKKWVAPISSSTSYKITSQTDELIEILVESTPNVIKSTRRLLVDEKLQIDGFRLSHGSEYFIRKGRSSGWRKAKLVGLLMGSNDKVVGKLGDISFSFFCGNEVIAISSLKDISVSFDPSFSISSEAHEIPKSTLKKKPCVAKLRSVVSSYFCITGSKTMKKASVDQCGKQLSTLPLLIRAIEAGSEIPLVILFSTTKKKQLHLSLEYLSSYAHRTAKLLAAAAAAITHRRKNIIFRLFPSEPQMQWTVDSLSVPFPCFGEWAVVGPSSEWRYILQSGGASLQDDKSSCKNVLLVGKSVSEISSFDSFEGKLVFTTETLSRMIIDRLVSVLVSV</sequence>
<dbReference type="RefSeq" id="XP_013238835.1">
    <property type="nucleotide sequence ID" value="XM_013383381.1"/>
</dbReference>
<evidence type="ECO:0000313" key="2">
    <source>
        <dbReference type="Proteomes" id="UP000029725"/>
    </source>
</evidence>
<dbReference type="VEuPathDB" id="MicrosporidiaDB:DI09_17p70"/>
<comment type="caution">
    <text evidence="1">The sequence shown here is derived from an EMBL/GenBank/DDBJ whole genome shotgun (WGS) entry which is preliminary data.</text>
</comment>
<dbReference type="HOGENOM" id="CLU_376456_0_0_1"/>
<name>A0A098VTW1_9MICR</name>
<dbReference type="EMBL" id="JMKJ01000088">
    <property type="protein sequence ID" value="KGG52377.1"/>
    <property type="molecule type" value="Genomic_DNA"/>
</dbReference>
<organism evidence="1 2">
    <name type="scientific">Mitosporidium daphniae</name>
    <dbReference type="NCBI Taxonomy" id="1485682"/>
    <lineage>
        <taxon>Eukaryota</taxon>
        <taxon>Fungi</taxon>
        <taxon>Fungi incertae sedis</taxon>
        <taxon>Microsporidia</taxon>
        <taxon>Mitosporidium</taxon>
    </lineage>
</organism>
<protein>
    <submittedName>
        <fullName evidence="1">Uncharacterized protein</fullName>
    </submittedName>
</protein>
<gene>
    <name evidence="1" type="ORF">DI09_17p70</name>
</gene>
<evidence type="ECO:0000313" key="1">
    <source>
        <dbReference type="EMBL" id="KGG52377.1"/>
    </source>
</evidence>
<keyword evidence="2" id="KW-1185">Reference proteome</keyword>
<dbReference type="AlphaFoldDB" id="A0A098VTW1"/>
<proteinExistence type="predicted"/>
<accession>A0A098VTW1</accession>
<reference evidence="1 2" key="1">
    <citation type="submission" date="2014-04" db="EMBL/GenBank/DDBJ databases">
        <title>A new species of microsporidia sheds light on the evolution of extreme parasitism.</title>
        <authorList>
            <person name="Haag K.L."/>
            <person name="James T.Y."/>
            <person name="Larsson R."/>
            <person name="Schaer T.M."/>
            <person name="Refardt D."/>
            <person name="Pombert J.-F."/>
            <person name="Ebert D."/>
        </authorList>
    </citation>
    <scope>NUCLEOTIDE SEQUENCE [LARGE SCALE GENOMIC DNA]</scope>
    <source>
        <strain evidence="1 2">UGP3</strain>
        <tissue evidence="1">Spores</tissue>
    </source>
</reference>
<dbReference type="GeneID" id="25258741"/>
<dbReference type="Proteomes" id="UP000029725">
    <property type="component" value="Unassembled WGS sequence"/>
</dbReference>